<evidence type="ECO:0000313" key="3">
    <source>
        <dbReference type="Proteomes" id="UP000278440"/>
    </source>
</evidence>
<dbReference type="SUPFAM" id="SSF56399">
    <property type="entry name" value="ADP-ribosylation"/>
    <property type="match status" value="1"/>
</dbReference>
<keyword evidence="3" id="KW-1185">Reference proteome</keyword>
<dbReference type="PANTHER" id="PTHR34129">
    <property type="entry name" value="BLR1139 PROTEIN"/>
    <property type="match status" value="1"/>
</dbReference>
<dbReference type="Proteomes" id="UP000278440">
    <property type="component" value="Unassembled WGS sequence"/>
</dbReference>
<dbReference type="EC" id="2.5.1.18" evidence="1"/>
<dbReference type="PANTHER" id="PTHR34129:SF1">
    <property type="entry name" value="DUF952 DOMAIN-CONTAINING PROTEIN"/>
    <property type="match status" value="1"/>
</dbReference>
<reference evidence="1 4" key="2">
    <citation type="submission" date="2020-08" db="EMBL/GenBank/DDBJ databases">
        <title>Genomic Encyclopedia of Type Strains, Phase IV (KMG-V): Genome sequencing to study the core and pangenomes of soil and plant-associated prokaryotes.</title>
        <authorList>
            <person name="Whitman W."/>
        </authorList>
    </citation>
    <scope>NUCLEOTIDE SEQUENCE [LARGE SCALE GENOMIC DNA]</scope>
    <source>
        <strain evidence="1 4">B3ACCR2</strain>
    </source>
</reference>
<dbReference type="RefSeq" id="WP_121030388.1">
    <property type="nucleotide sequence ID" value="NZ_JACHVT010000004.1"/>
</dbReference>
<protein>
    <submittedName>
        <fullName evidence="1">Glutathione S-transferase</fullName>
        <ecNumber evidence="1">2.5.1.18</ecNumber>
    </submittedName>
</protein>
<sequence>MIYHLALRSHWLEARRTGRYPWSTLGRTVEQEGFVHLSSDAQWPVVRAAFYRGVTEPLVLLHVDASLLADPLVVEVGNPATGETFPHLYGPLPVEAVVDTTELVPPHG</sequence>
<dbReference type="EMBL" id="RBXT01000001">
    <property type="protein sequence ID" value="RKT76863.1"/>
    <property type="molecule type" value="Genomic_DNA"/>
</dbReference>
<proteinExistence type="predicted"/>
<evidence type="ECO:0000313" key="1">
    <source>
        <dbReference type="EMBL" id="MBB2986813.1"/>
    </source>
</evidence>
<comment type="caution">
    <text evidence="2">The sequence shown here is derived from an EMBL/GenBank/DDBJ whole genome shotgun (WGS) entry which is preliminary data.</text>
</comment>
<dbReference type="Pfam" id="PF06108">
    <property type="entry name" value="DUF952"/>
    <property type="match status" value="1"/>
</dbReference>
<evidence type="ECO:0000313" key="4">
    <source>
        <dbReference type="Proteomes" id="UP000590811"/>
    </source>
</evidence>
<dbReference type="Gene3D" id="3.20.170.20">
    <property type="entry name" value="Protein of unknown function DUF952"/>
    <property type="match status" value="1"/>
</dbReference>
<dbReference type="OrthoDB" id="5638018at2"/>
<name>A0A495XWL1_9MICO</name>
<organism evidence="2 3">
    <name type="scientific">Terracoccus luteus</name>
    <dbReference type="NCBI Taxonomy" id="53356"/>
    <lineage>
        <taxon>Bacteria</taxon>
        <taxon>Bacillati</taxon>
        <taxon>Actinomycetota</taxon>
        <taxon>Actinomycetes</taxon>
        <taxon>Micrococcales</taxon>
        <taxon>Intrasporangiaceae</taxon>
        <taxon>Terracoccus</taxon>
    </lineage>
</organism>
<reference evidence="2 3" key="1">
    <citation type="submission" date="2018-10" db="EMBL/GenBank/DDBJ databases">
        <title>Sequencing the genomes of 1000 actinobacteria strains.</title>
        <authorList>
            <person name="Klenk H.-P."/>
        </authorList>
    </citation>
    <scope>NUCLEOTIDE SEQUENCE [LARGE SCALE GENOMIC DNA]</scope>
    <source>
        <strain evidence="2 3">DSM 44267</strain>
    </source>
</reference>
<dbReference type="AlphaFoldDB" id="A0A495XWL1"/>
<dbReference type="EMBL" id="JACHVT010000004">
    <property type="protein sequence ID" value="MBB2986813.1"/>
    <property type="molecule type" value="Genomic_DNA"/>
</dbReference>
<dbReference type="Proteomes" id="UP000590811">
    <property type="component" value="Unassembled WGS sequence"/>
</dbReference>
<keyword evidence="1" id="KW-0808">Transferase</keyword>
<accession>A0A495XWL1</accession>
<dbReference type="GO" id="GO:0004364">
    <property type="term" value="F:glutathione transferase activity"/>
    <property type="evidence" value="ECO:0007669"/>
    <property type="project" value="UniProtKB-EC"/>
</dbReference>
<dbReference type="InterPro" id="IPR009297">
    <property type="entry name" value="DUF952"/>
</dbReference>
<evidence type="ECO:0000313" key="2">
    <source>
        <dbReference type="EMBL" id="RKT76863.1"/>
    </source>
</evidence>
<gene>
    <name evidence="2" type="ORF">DFJ68_0265</name>
    <name evidence="1" type="ORF">FHW14_001978</name>
</gene>